<dbReference type="RefSeq" id="WP_022920786.1">
    <property type="nucleotide sequence ID" value="NZ_BMLB01000002.1"/>
</dbReference>
<keyword evidence="3" id="KW-1185">Reference proteome</keyword>
<organism evidence="2 3">
    <name type="scientific">Ornithinimicrobium pekingense</name>
    <dbReference type="NCBI Taxonomy" id="384677"/>
    <lineage>
        <taxon>Bacteria</taxon>
        <taxon>Bacillati</taxon>
        <taxon>Actinomycetota</taxon>
        <taxon>Actinomycetes</taxon>
        <taxon>Micrococcales</taxon>
        <taxon>Ornithinimicrobiaceae</taxon>
        <taxon>Ornithinimicrobium</taxon>
    </lineage>
</organism>
<evidence type="ECO:0000313" key="2">
    <source>
        <dbReference type="EMBL" id="GGK61298.1"/>
    </source>
</evidence>
<evidence type="ECO:0000313" key="3">
    <source>
        <dbReference type="Proteomes" id="UP000662111"/>
    </source>
</evidence>
<dbReference type="EMBL" id="BMLB01000002">
    <property type="protein sequence ID" value="GGK61298.1"/>
    <property type="molecule type" value="Genomic_DNA"/>
</dbReference>
<comment type="caution">
    <text evidence="2">The sequence shown here is derived from an EMBL/GenBank/DDBJ whole genome shotgun (WGS) entry which is preliminary data.</text>
</comment>
<accession>A0ABQ2F4I4</accession>
<reference evidence="3" key="1">
    <citation type="journal article" date="2019" name="Int. J. Syst. Evol. Microbiol.">
        <title>The Global Catalogue of Microorganisms (GCM) 10K type strain sequencing project: providing services to taxonomists for standard genome sequencing and annotation.</title>
        <authorList>
            <consortium name="The Broad Institute Genomics Platform"/>
            <consortium name="The Broad Institute Genome Sequencing Center for Infectious Disease"/>
            <person name="Wu L."/>
            <person name="Ma J."/>
        </authorList>
    </citation>
    <scope>NUCLEOTIDE SEQUENCE [LARGE SCALE GENOMIC DNA]</scope>
    <source>
        <strain evidence="3">CGMCC 1.5362</strain>
    </source>
</reference>
<evidence type="ECO:0000256" key="1">
    <source>
        <dbReference type="SAM" id="Phobius"/>
    </source>
</evidence>
<proteinExistence type="predicted"/>
<dbReference type="Proteomes" id="UP000662111">
    <property type="component" value="Unassembled WGS sequence"/>
</dbReference>
<keyword evidence="1" id="KW-1133">Transmembrane helix</keyword>
<sequence length="45" mass="4770">MSEHVPTSQADTRPFTKVLAVIPIGVAVLTVLFVLVDLVTGALHL</sequence>
<feature type="transmembrane region" description="Helical" evidence="1">
    <location>
        <begin position="20"/>
        <end position="43"/>
    </location>
</feature>
<gene>
    <name evidence="2" type="ORF">GCM10011509_07010</name>
</gene>
<keyword evidence="1" id="KW-0812">Transmembrane</keyword>
<protein>
    <submittedName>
        <fullName evidence="2">Uncharacterized protein</fullName>
    </submittedName>
</protein>
<name>A0ABQ2F4I4_9MICO</name>
<keyword evidence="1" id="KW-0472">Membrane</keyword>